<gene>
    <name evidence="1" type="ORF">CLV58_11393</name>
</gene>
<dbReference type="EMBL" id="PVTE01000013">
    <property type="protein sequence ID" value="PRY35965.1"/>
    <property type="molecule type" value="Genomic_DNA"/>
</dbReference>
<dbReference type="AlphaFoldDB" id="A0A2T0SRC1"/>
<sequence length="34" mass="3884">MSIPVHDSAFTNVSKMPLEAQKGIFYWTVLDEMP</sequence>
<comment type="caution">
    <text evidence="1">The sequence shown here is derived from an EMBL/GenBank/DDBJ whole genome shotgun (WGS) entry which is preliminary data.</text>
</comment>
<organism evidence="1 2">
    <name type="scientific">Spirosoma oryzae</name>
    <dbReference type="NCBI Taxonomy" id="1469603"/>
    <lineage>
        <taxon>Bacteria</taxon>
        <taxon>Pseudomonadati</taxon>
        <taxon>Bacteroidota</taxon>
        <taxon>Cytophagia</taxon>
        <taxon>Cytophagales</taxon>
        <taxon>Cytophagaceae</taxon>
        <taxon>Spirosoma</taxon>
    </lineage>
</organism>
<evidence type="ECO:0000313" key="1">
    <source>
        <dbReference type="EMBL" id="PRY35965.1"/>
    </source>
</evidence>
<proteinExistence type="predicted"/>
<protein>
    <submittedName>
        <fullName evidence="1">Uncharacterized protein</fullName>
    </submittedName>
</protein>
<reference evidence="1 2" key="1">
    <citation type="submission" date="2018-03" db="EMBL/GenBank/DDBJ databases">
        <title>Genomic Encyclopedia of Archaeal and Bacterial Type Strains, Phase II (KMG-II): from individual species to whole genera.</title>
        <authorList>
            <person name="Goeker M."/>
        </authorList>
    </citation>
    <scope>NUCLEOTIDE SEQUENCE [LARGE SCALE GENOMIC DNA]</scope>
    <source>
        <strain evidence="1 2">DSM 28354</strain>
    </source>
</reference>
<accession>A0A2T0SRC1</accession>
<keyword evidence="2" id="KW-1185">Reference proteome</keyword>
<name>A0A2T0SRC1_9BACT</name>
<evidence type="ECO:0000313" key="2">
    <source>
        <dbReference type="Proteomes" id="UP000238375"/>
    </source>
</evidence>
<dbReference type="Proteomes" id="UP000238375">
    <property type="component" value="Unassembled WGS sequence"/>
</dbReference>